<accession>A0A653CQK7</accession>
<protein>
    <submittedName>
        <fullName evidence="1">Uncharacterized protein</fullName>
    </submittedName>
</protein>
<dbReference type="AlphaFoldDB" id="A0A653CQK7"/>
<gene>
    <name evidence="1" type="ORF">CALMAC_LOCUS10979</name>
</gene>
<reference evidence="1 2" key="1">
    <citation type="submission" date="2019-01" db="EMBL/GenBank/DDBJ databases">
        <authorList>
            <person name="Sayadi A."/>
        </authorList>
    </citation>
    <scope>NUCLEOTIDE SEQUENCE [LARGE SCALE GENOMIC DNA]</scope>
</reference>
<dbReference type="EMBL" id="CAACVG010008509">
    <property type="protein sequence ID" value="VEN50102.1"/>
    <property type="molecule type" value="Genomic_DNA"/>
</dbReference>
<proteinExistence type="predicted"/>
<name>A0A653CQK7_CALMS</name>
<evidence type="ECO:0000313" key="1">
    <source>
        <dbReference type="EMBL" id="VEN50102.1"/>
    </source>
</evidence>
<keyword evidence="2" id="KW-1185">Reference proteome</keyword>
<evidence type="ECO:0000313" key="2">
    <source>
        <dbReference type="Proteomes" id="UP000410492"/>
    </source>
</evidence>
<organism evidence="1 2">
    <name type="scientific">Callosobruchus maculatus</name>
    <name type="common">Southern cowpea weevil</name>
    <name type="synonym">Pulse bruchid</name>
    <dbReference type="NCBI Taxonomy" id="64391"/>
    <lineage>
        <taxon>Eukaryota</taxon>
        <taxon>Metazoa</taxon>
        <taxon>Ecdysozoa</taxon>
        <taxon>Arthropoda</taxon>
        <taxon>Hexapoda</taxon>
        <taxon>Insecta</taxon>
        <taxon>Pterygota</taxon>
        <taxon>Neoptera</taxon>
        <taxon>Endopterygota</taxon>
        <taxon>Coleoptera</taxon>
        <taxon>Polyphaga</taxon>
        <taxon>Cucujiformia</taxon>
        <taxon>Chrysomeloidea</taxon>
        <taxon>Chrysomelidae</taxon>
        <taxon>Bruchinae</taxon>
        <taxon>Bruchini</taxon>
        <taxon>Callosobruchus</taxon>
    </lineage>
</organism>
<sequence>MMVAWKRCGALPKKCGFPWWHPGKKGGFPVNELWLVLAPCGELHRTSRSVSEVWTFMRSYILKNCVYILQKQIYGVAWGY</sequence>
<dbReference type="Proteomes" id="UP000410492">
    <property type="component" value="Unassembled WGS sequence"/>
</dbReference>